<dbReference type="VEuPathDB" id="FungiDB:An15g05490"/>
<evidence type="ECO:0000313" key="6">
    <source>
        <dbReference type="EMBL" id="GLA45145.1"/>
    </source>
</evidence>
<evidence type="ECO:0000256" key="3">
    <source>
        <dbReference type="ARBA" id="ARBA00023163"/>
    </source>
</evidence>
<evidence type="ECO:0000256" key="2">
    <source>
        <dbReference type="ARBA" id="ARBA00023125"/>
    </source>
</evidence>
<evidence type="ECO:0000256" key="4">
    <source>
        <dbReference type="ARBA" id="ARBA00023242"/>
    </source>
</evidence>
<dbReference type="GO" id="GO:0000981">
    <property type="term" value="F:DNA-binding transcription factor activity, RNA polymerase II-specific"/>
    <property type="evidence" value="ECO:0007669"/>
    <property type="project" value="InterPro"/>
</dbReference>
<dbReference type="RefSeq" id="XP_059606530.1">
    <property type="nucleotide sequence ID" value="XM_059744710.1"/>
</dbReference>
<evidence type="ECO:0008006" key="9">
    <source>
        <dbReference type="Google" id="ProtNLM"/>
    </source>
</evidence>
<keyword evidence="4" id="KW-0539">Nucleus</keyword>
<feature type="region of interest" description="Disordered" evidence="5">
    <location>
        <begin position="81"/>
        <end position="144"/>
    </location>
</feature>
<accession>A0A9W6E628</accession>
<gene>
    <name evidence="8" type="ORF">An15g05490</name>
    <name evidence="6" type="ORF">AnigIFM63604_003584</name>
</gene>
<reference evidence="6" key="1">
    <citation type="submission" date="2022-07" db="EMBL/GenBank/DDBJ databases">
        <title>Taxonomy of Aspergillus series Nigri: significant species reduction supported by multi-species coalescent approaches.</title>
        <authorList>
            <person name="Bian C."/>
            <person name="Kusuya Y."/>
            <person name="Sklenar F."/>
            <person name="D'hooge E."/>
            <person name="Yaguchi T."/>
            <person name="Takahashi H."/>
            <person name="Hubka V."/>
        </authorList>
    </citation>
    <scope>NUCLEOTIDE SEQUENCE</scope>
    <source>
        <strain evidence="6">IFM 63604</strain>
    </source>
</reference>
<sequence length="677" mass="76689">MCAAAVQCDLCHNRKVSHRPIHQLPQNAKAGQVKCDRYDPCMNCVDARTECRRTRPRRSMRPRVSRIARLSERLSSVEQLVLNPHPGAPASQPVLDPREEAEHIARSGRTSQAPSSEGWSARARESESTAHPAATAEDTSMQPANEARRFIQQELQRSDHLSSLQRAVLENALSLVNRLSTATCDSKVSSAGHAQALEEQDETTQEFSIETYYMMSKHMVHQTSPGKHIHWPDHVSVKGLEHMSLSLVEGKLDRQTSLHYRVCVYVKAIFFLARIRQPQLTPRLRSHMKMSHAKYMTAASRALEQINLTGNPSISLIQALLSGKEFGQHLTKAKALLHQMQGNITKAWTMTSFAARLLVALNYHTVSSDTPIQSQEDEDARRCLFSCHYLDKSLSMHLLRPPSLPRLRFSPASLRATNGQAGLAMIAKTMSEFAEVQEAALEVFFAQSIADDDGEERAARLDAAIQQLVALKRVLDERRLNGSQQELELEWDVTEFRYHAIMTTLLQYRSEWEQDKPGKKDKCLQSARQALEALRQLQKTINASDVFNGSYPIFLSWTILFYPMTPFYVIFCNVVGTSNMEDYQLLRDTTQGLQQFIDYNPAIARLYHLFTTFLNLCSPLVNPPVVQEDATMVSSLEQPISMDVRPEMGPWWNSADMWELFNTQPSLQWVDADNLIL</sequence>
<dbReference type="AlphaFoldDB" id="A0A9W6E628"/>
<evidence type="ECO:0000313" key="7">
    <source>
        <dbReference type="Proteomes" id="UP001144191"/>
    </source>
</evidence>
<dbReference type="EMBL" id="BRPB01000002">
    <property type="protein sequence ID" value="GLA45145.1"/>
    <property type="molecule type" value="Genomic_DNA"/>
</dbReference>
<protein>
    <recommendedName>
        <fullName evidence="9">Transcription factor domain-containing protein</fullName>
    </recommendedName>
</protein>
<keyword evidence="2" id="KW-0238">DNA-binding</keyword>
<dbReference type="KEGG" id="ang:An15g05490"/>
<dbReference type="GeneID" id="4988150"/>
<dbReference type="PANTHER" id="PTHR46910:SF5">
    <property type="entry name" value="ZN(II)2CYS6 TRANSCRIPTION FACTOR (EUROFUNG)"/>
    <property type="match status" value="1"/>
</dbReference>
<reference evidence="8" key="2">
    <citation type="submission" date="2025-02" db="EMBL/GenBank/DDBJ databases">
        <authorList>
            <consortium name="NCBI Genome Project"/>
        </authorList>
    </citation>
    <scope>NUCLEOTIDE SEQUENCE</scope>
</reference>
<dbReference type="GO" id="GO:0008270">
    <property type="term" value="F:zinc ion binding"/>
    <property type="evidence" value="ECO:0007669"/>
    <property type="project" value="InterPro"/>
</dbReference>
<evidence type="ECO:0000256" key="1">
    <source>
        <dbReference type="ARBA" id="ARBA00023015"/>
    </source>
</evidence>
<name>A0A9W6E628_ASPNG</name>
<evidence type="ECO:0000313" key="8">
    <source>
        <dbReference type="RefSeq" id="XP_059606530.1"/>
    </source>
</evidence>
<evidence type="ECO:0000256" key="5">
    <source>
        <dbReference type="SAM" id="MobiDB-lite"/>
    </source>
</evidence>
<dbReference type="PANTHER" id="PTHR46910">
    <property type="entry name" value="TRANSCRIPTION FACTOR PDR1"/>
    <property type="match status" value="1"/>
</dbReference>
<feature type="compositionally biased region" description="Basic and acidic residues" evidence="5">
    <location>
        <begin position="96"/>
        <end position="105"/>
    </location>
</feature>
<keyword evidence="1" id="KW-0805">Transcription regulation</keyword>
<dbReference type="Gene3D" id="4.10.240.10">
    <property type="entry name" value="Zn(2)-C6 fungal-type DNA-binding domain"/>
    <property type="match status" value="1"/>
</dbReference>
<feature type="compositionally biased region" description="Polar residues" evidence="5">
    <location>
        <begin position="108"/>
        <end position="118"/>
    </location>
</feature>
<organism evidence="6 7">
    <name type="scientific">Aspergillus niger</name>
    <dbReference type="NCBI Taxonomy" id="5061"/>
    <lineage>
        <taxon>Eukaryota</taxon>
        <taxon>Fungi</taxon>
        <taxon>Dikarya</taxon>
        <taxon>Ascomycota</taxon>
        <taxon>Pezizomycotina</taxon>
        <taxon>Eurotiomycetes</taxon>
        <taxon>Eurotiomycetidae</taxon>
        <taxon>Eurotiales</taxon>
        <taxon>Aspergillaceae</taxon>
        <taxon>Aspergillus</taxon>
        <taxon>Aspergillus subgen. Circumdati</taxon>
    </lineage>
</organism>
<keyword evidence="3" id="KW-0804">Transcription</keyword>
<dbReference type="InterPro" id="IPR050987">
    <property type="entry name" value="AtrR-like"/>
</dbReference>
<dbReference type="GO" id="GO:0003677">
    <property type="term" value="F:DNA binding"/>
    <property type="evidence" value="ECO:0007669"/>
    <property type="project" value="UniProtKB-KW"/>
</dbReference>
<dbReference type="Proteomes" id="UP001144191">
    <property type="component" value="Unassembled WGS sequence"/>
</dbReference>
<dbReference type="InterPro" id="IPR036864">
    <property type="entry name" value="Zn2-C6_fun-type_DNA-bd_sf"/>
</dbReference>
<reference evidence="8" key="3">
    <citation type="submission" date="2025-04" db="UniProtKB">
        <authorList>
            <consortium name="RefSeq"/>
        </authorList>
    </citation>
    <scope>IDENTIFICATION</scope>
</reference>
<dbReference type="CDD" id="cd12148">
    <property type="entry name" value="fungal_TF_MHR"/>
    <property type="match status" value="1"/>
</dbReference>
<proteinExistence type="predicted"/>